<organism evidence="11 12">
    <name type="scientific">Cryptococcus decagattii</name>
    <dbReference type="NCBI Taxonomy" id="1859122"/>
    <lineage>
        <taxon>Eukaryota</taxon>
        <taxon>Fungi</taxon>
        <taxon>Dikarya</taxon>
        <taxon>Basidiomycota</taxon>
        <taxon>Agaricomycotina</taxon>
        <taxon>Tremellomycetes</taxon>
        <taxon>Tremellales</taxon>
        <taxon>Cryptococcaceae</taxon>
        <taxon>Cryptococcus</taxon>
        <taxon>Cryptococcus gattii species complex</taxon>
    </lineage>
</organism>
<feature type="compositionally biased region" description="Polar residues" evidence="8">
    <location>
        <begin position="733"/>
        <end position="745"/>
    </location>
</feature>
<comment type="subcellular location">
    <subcellularLocation>
        <location evidence="1">Nucleus</location>
    </subcellularLocation>
</comment>
<feature type="region of interest" description="Disordered" evidence="8">
    <location>
        <begin position="1289"/>
        <end position="1520"/>
    </location>
</feature>
<keyword evidence="9" id="KW-0732">Signal</keyword>
<feature type="region of interest" description="Disordered" evidence="8">
    <location>
        <begin position="1028"/>
        <end position="1050"/>
    </location>
</feature>
<feature type="compositionally biased region" description="Polar residues" evidence="8">
    <location>
        <begin position="485"/>
        <end position="494"/>
    </location>
</feature>
<protein>
    <recommendedName>
        <fullName evidence="10">C2H2-type domain-containing protein</fullName>
    </recommendedName>
</protein>
<feature type="compositionally biased region" description="Basic and acidic residues" evidence="8">
    <location>
        <begin position="209"/>
        <end position="221"/>
    </location>
</feature>
<feature type="compositionally biased region" description="Low complexity" evidence="8">
    <location>
        <begin position="708"/>
        <end position="717"/>
    </location>
</feature>
<dbReference type="EMBL" id="CP143813">
    <property type="protein sequence ID" value="WVO23564.1"/>
    <property type="molecule type" value="Genomic_DNA"/>
</dbReference>
<feature type="compositionally biased region" description="Basic and acidic residues" evidence="8">
    <location>
        <begin position="1326"/>
        <end position="1337"/>
    </location>
</feature>
<feature type="compositionally biased region" description="Polar residues" evidence="8">
    <location>
        <begin position="111"/>
        <end position="135"/>
    </location>
</feature>
<evidence type="ECO:0000256" key="7">
    <source>
        <dbReference type="PROSITE-ProRule" id="PRU00042"/>
    </source>
</evidence>
<accession>A0ABZ2B0B6</accession>
<evidence type="ECO:0000256" key="8">
    <source>
        <dbReference type="SAM" id="MobiDB-lite"/>
    </source>
</evidence>
<proteinExistence type="predicted"/>
<feature type="compositionally biased region" description="Low complexity" evidence="8">
    <location>
        <begin position="1289"/>
        <end position="1299"/>
    </location>
</feature>
<feature type="compositionally biased region" description="Basic and acidic residues" evidence="8">
    <location>
        <begin position="69"/>
        <end position="85"/>
    </location>
</feature>
<sequence>MPMAFFGYATELTCLILLFATVLIPPSAPVCTCECKCGRKYHIPAVFPNDGEVAIKRSTDLEPESSKSVTEKEPGQPTKTPDDRSSYPIEQQQQQQQRTPRPAIVGKTPQPIIQSISNVQNTDTKPIEFQNSTKSIEPIKTPVKERPLVTPVCEDKESGRDVPAPTKEQIQDSPSVGKRLADWEAEREINGKTAEEKSHANDESFETSISRHIDSWADKDAVSGNIVKGNQDGWDTEPFKSPTSKILDSFDKVNSSYGAAEESRDGESLDRSKSPAKSETRSEISRPTFNGRPLPPHQVRSTDTLDHGYDLRSSIETSSYISKRKNESAVCKPCNKQFKSAAALQQHTQAVHSAPLSGKQTRSRMSSPEISTHPPIPGSVTSSAGRPPKSSFEDGFHSPHMCEICNEDYHSAYDLRQHKMEKHPWAMLCPECLVTFTHAHDARDHYELVHGSEPASFTRTQRMLDTIHSSSPSPRHPSASVSASNYAESTNATRTAKPPQYQILASYDSHVVQAEHRCEQCEMVFSNAMDLRVHINSPISHGGEKLTPDNFPPLGSTSAILHSKSDPIWDTSMPSFVLAARLSSDRQQFNSIISPEAKLTPDDSLPEIETEETVPKLVEAAVEAAVENVPAIEPEDVALEAEHEAEDNNTEFEREKPAELERGTELEQVHEHEQRFEEQGLNLEPDSLATPEPIAPDRHHSEVEEPETAAPPVAVEPIMKNGTPGAPVPVTIQDEQNGPVSQIEQTGKVHDHTGSSGRATVTGSEISSEPAPRDNTFKHNYPLPPQSKAAKKAMARQLYRNAPKQPKQPKKAKSKQKTQEFFESDEDIDFELPSDFEQLTGMPSEFGVSVTFIDEGSRPLKKKINVQDDLTSSNSIPKSLYSTARAKLDLPPATYQHESDEEDVPGVVVEKQVTAVAPEARSPAFDEEVIEIRRTIYAPRYDDYSDEEKPEVDSASAEKHSPEMGFNDATQEEEQKKNTQAPLAEPIISNTLQAPIVTDIPEMVESLFVTHVTPPDLAGSERATYDQLSEKARSSNGEAEEPFEPSSGLQLDQHLSETTAPSTAVKIMGPAETVEGTEAVDEVIAEQAPLFFDLAFVEVDAERDVSTEITLPSEAAARPLEATNDTEHEGPIGEAIEADSSGRIDGDAEGKTPPELYQVDPSFTPAPLIQPLPLPSDLPDPDDGFAQPIFAHDQAPGLAHALQSSHPDNSERTAVADSPKQLAESVQIASSTLPVMEGTGAEAALAEAEAEFAAAAAVIPLVKEDEPSMIGNIEFSVPSFTFSESNTATITSTPLSLSTSEKHEEGQVEVDTTEPEQSLPSIAPADDDHWAESEEVYRIAIANRSRPPLNLAPIRDRDSYGDDSRPFRFPPNRRINNHNPTRKRNSTGSNGWGPKPIPRPFKNSTNALEKMRSAMSEVEDERAKDRERRKGATSIRSSSFSGADESGWISMDSKSYHNDHYGGSVSRYGDDGDSEWRPYDRQGWGDNRRTSVSNSITTPTPQNNNWGSLPGLADGDTGGW</sequence>
<gene>
    <name evidence="11" type="ORF">IAS62_004919</name>
</gene>
<keyword evidence="3" id="KW-0677">Repeat</keyword>
<evidence type="ECO:0000313" key="12">
    <source>
        <dbReference type="Proteomes" id="UP001432216"/>
    </source>
</evidence>
<feature type="compositionally biased region" description="Basic residues" evidence="8">
    <location>
        <begin position="807"/>
        <end position="816"/>
    </location>
</feature>
<feature type="region of interest" description="Disordered" evidence="8">
    <location>
        <begin position="642"/>
        <end position="829"/>
    </location>
</feature>
<dbReference type="PANTHER" id="PTHR24388">
    <property type="entry name" value="ZINC FINGER PROTEIN"/>
    <property type="match status" value="1"/>
</dbReference>
<feature type="compositionally biased region" description="Low complexity" evidence="8">
    <location>
        <begin position="1370"/>
        <end position="1379"/>
    </location>
</feature>
<evidence type="ECO:0000259" key="10">
    <source>
        <dbReference type="PROSITE" id="PS50157"/>
    </source>
</evidence>
<dbReference type="PANTHER" id="PTHR24388:SF54">
    <property type="entry name" value="PROTEIN ESCARGOT"/>
    <property type="match status" value="1"/>
</dbReference>
<feature type="compositionally biased region" description="Polar residues" evidence="8">
    <location>
        <begin position="1490"/>
        <end position="1507"/>
    </location>
</feature>
<feature type="compositionally biased region" description="Basic and acidic residues" evidence="8">
    <location>
        <begin position="1354"/>
        <end position="1366"/>
    </location>
</feature>
<feature type="signal peptide" evidence="9">
    <location>
        <begin position="1"/>
        <end position="29"/>
    </location>
</feature>
<feature type="compositionally biased region" description="Basic and acidic residues" evidence="8">
    <location>
        <begin position="1140"/>
        <end position="1149"/>
    </location>
</feature>
<feature type="compositionally biased region" description="Low complexity" evidence="8">
    <location>
        <begin position="468"/>
        <end position="484"/>
    </location>
</feature>
<dbReference type="RefSeq" id="XP_064722803.1">
    <property type="nucleotide sequence ID" value="XM_064866731.1"/>
</dbReference>
<feature type="region of interest" description="Disordered" evidence="8">
    <location>
        <begin position="940"/>
        <end position="992"/>
    </location>
</feature>
<feature type="domain" description="C2H2-type" evidence="10">
    <location>
        <begin position="329"/>
        <end position="357"/>
    </location>
</feature>
<feature type="compositionally biased region" description="Polar residues" evidence="8">
    <location>
        <begin position="754"/>
        <end position="767"/>
    </location>
</feature>
<dbReference type="Gene3D" id="3.30.160.60">
    <property type="entry name" value="Classic Zinc Finger"/>
    <property type="match status" value="1"/>
</dbReference>
<dbReference type="InterPro" id="IPR050527">
    <property type="entry name" value="Snail/Krueppel_Znf"/>
</dbReference>
<keyword evidence="6" id="KW-0539">Nucleus</keyword>
<dbReference type="PROSITE" id="PS00028">
    <property type="entry name" value="ZINC_FINGER_C2H2_1"/>
    <property type="match status" value="3"/>
</dbReference>
<feature type="domain" description="C2H2-type" evidence="10">
    <location>
        <begin position="516"/>
        <end position="546"/>
    </location>
</feature>
<feature type="compositionally biased region" description="Basic and acidic residues" evidence="8">
    <location>
        <begin position="261"/>
        <end position="284"/>
    </location>
</feature>
<feature type="compositionally biased region" description="Polar residues" evidence="8">
    <location>
        <begin position="358"/>
        <end position="370"/>
    </location>
</feature>
<dbReference type="Proteomes" id="UP001432216">
    <property type="component" value="Chromosome 8"/>
</dbReference>
<feature type="domain" description="C2H2-type" evidence="10">
    <location>
        <begin position="427"/>
        <end position="455"/>
    </location>
</feature>
<evidence type="ECO:0000256" key="6">
    <source>
        <dbReference type="ARBA" id="ARBA00023242"/>
    </source>
</evidence>
<feature type="compositionally biased region" description="Basic and acidic residues" evidence="8">
    <location>
        <begin position="1421"/>
        <end position="1430"/>
    </location>
</feature>
<keyword evidence="5" id="KW-0862">Zinc</keyword>
<dbReference type="InterPro" id="IPR013087">
    <property type="entry name" value="Znf_C2H2_type"/>
</dbReference>
<feature type="region of interest" description="Disordered" evidence="8">
    <location>
        <begin position="59"/>
        <end position="308"/>
    </location>
</feature>
<keyword evidence="2" id="KW-0479">Metal-binding</keyword>
<evidence type="ECO:0000313" key="11">
    <source>
        <dbReference type="EMBL" id="WVO23564.1"/>
    </source>
</evidence>
<feature type="compositionally biased region" description="Basic and acidic residues" evidence="8">
    <location>
        <begin position="179"/>
        <end position="202"/>
    </location>
</feature>
<keyword evidence="4 7" id="KW-0863">Zinc-finger</keyword>
<evidence type="ECO:0000256" key="1">
    <source>
        <dbReference type="ARBA" id="ARBA00004123"/>
    </source>
</evidence>
<evidence type="ECO:0000256" key="4">
    <source>
        <dbReference type="ARBA" id="ARBA00022771"/>
    </source>
</evidence>
<feature type="region of interest" description="Disordered" evidence="8">
    <location>
        <begin position="345"/>
        <end position="393"/>
    </location>
</feature>
<evidence type="ECO:0000256" key="5">
    <source>
        <dbReference type="ARBA" id="ARBA00022833"/>
    </source>
</evidence>
<evidence type="ECO:0000256" key="9">
    <source>
        <dbReference type="SAM" id="SignalP"/>
    </source>
</evidence>
<dbReference type="PROSITE" id="PS50157">
    <property type="entry name" value="ZINC_FINGER_C2H2_2"/>
    <property type="match status" value="3"/>
</dbReference>
<feature type="compositionally biased region" description="Basic and acidic residues" evidence="8">
    <location>
        <begin position="651"/>
        <end position="678"/>
    </location>
</feature>
<dbReference type="GeneID" id="89991690"/>
<feature type="region of interest" description="Disordered" evidence="8">
    <location>
        <begin position="1121"/>
        <end position="1149"/>
    </location>
</feature>
<keyword evidence="12" id="KW-1185">Reference proteome</keyword>
<dbReference type="SMART" id="SM00355">
    <property type="entry name" value="ZnF_C2H2"/>
    <property type="match status" value="4"/>
</dbReference>
<reference evidence="11 12" key="1">
    <citation type="submission" date="2024-01" db="EMBL/GenBank/DDBJ databases">
        <title>Comparative genomics of Cryptococcus and Kwoniella reveals pathogenesis evolution and contrasting modes of karyotype evolution via chromosome fusion or intercentromeric recombination.</title>
        <authorList>
            <person name="Coelho M.A."/>
            <person name="David-Palma M."/>
            <person name="Shea T."/>
            <person name="Bowers K."/>
            <person name="McGinley-Smith S."/>
            <person name="Mohammad A.W."/>
            <person name="Gnirke A."/>
            <person name="Yurkov A.M."/>
            <person name="Nowrousian M."/>
            <person name="Sun S."/>
            <person name="Cuomo C.A."/>
            <person name="Heitman J."/>
        </authorList>
    </citation>
    <scope>NUCLEOTIDE SEQUENCE [LARGE SCALE GENOMIC DNA]</scope>
    <source>
        <strain evidence="11 12">7685027</strain>
    </source>
</reference>
<feature type="compositionally biased region" description="Basic and acidic residues" evidence="8">
    <location>
        <begin position="142"/>
        <end position="160"/>
    </location>
</feature>
<evidence type="ECO:0000256" key="2">
    <source>
        <dbReference type="ARBA" id="ARBA00022723"/>
    </source>
</evidence>
<evidence type="ECO:0000256" key="3">
    <source>
        <dbReference type="ARBA" id="ARBA00022737"/>
    </source>
</evidence>
<feature type="region of interest" description="Disordered" evidence="8">
    <location>
        <begin position="467"/>
        <end position="497"/>
    </location>
</feature>
<name>A0ABZ2B0B6_9TREE</name>
<feature type="compositionally biased region" description="Polar residues" evidence="8">
    <location>
        <begin position="241"/>
        <end position="257"/>
    </location>
</feature>
<feature type="chain" id="PRO_5047550402" description="C2H2-type domain-containing protein" evidence="9">
    <location>
        <begin position="30"/>
        <end position="1520"/>
    </location>
</feature>
<feature type="compositionally biased region" description="Basic and acidic residues" evidence="8">
    <location>
        <begin position="1468"/>
        <end position="1480"/>
    </location>
</feature>